<proteinExistence type="predicted"/>
<sequence length="214" mass="23791">MAALGLGSALTYVLYGNFVHSPGCDEYTASDAPLVAHAGGGTPRATYANNIEALDLAAHHGFDLIELDFIEIDGELRLGHDEQNVSDLTLSQLLEWLAQHPDIRIVTDMKSGNQGLQNLPRDQFIPQIYELDEYDQVKRLGFRDIILTAYKMDSYDWQDRANELDLFAVTVPKEAAWLAKGIDHPVYLHTVNIPIDGYGLYTDCLVPKRSSLAS</sequence>
<reference evidence="1 2" key="1">
    <citation type="submission" date="2021-07" db="EMBL/GenBank/DDBJ databases">
        <title>The draft genome sequence of Sphingomicrobium sp. B8.</title>
        <authorList>
            <person name="Mu L."/>
        </authorList>
    </citation>
    <scope>NUCLEOTIDE SEQUENCE [LARGE SCALE GENOMIC DNA]</scope>
    <source>
        <strain evidence="1 2">B8</strain>
    </source>
</reference>
<protein>
    <recommendedName>
        <fullName evidence="3">GP-PDE domain-containing protein</fullName>
    </recommendedName>
</protein>
<dbReference type="EMBL" id="JAHVAH010000001">
    <property type="protein sequence ID" value="MBW0145463.1"/>
    <property type="molecule type" value="Genomic_DNA"/>
</dbReference>
<evidence type="ECO:0000313" key="2">
    <source>
        <dbReference type="Proteomes" id="UP000698028"/>
    </source>
</evidence>
<organism evidence="1 2">
    <name type="scientific">Sphingomicrobium clamense</name>
    <dbReference type="NCBI Taxonomy" id="2851013"/>
    <lineage>
        <taxon>Bacteria</taxon>
        <taxon>Pseudomonadati</taxon>
        <taxon>Pseudomonadota</taxon>
        <taxon>Alphaproteobacteria</taxon>
        <taxon>Sphingomonadales</taxon>
        <taxon>Sphingomonadaceae</taxon>
        <taxon>Sphingomicrobium</taxon>
    </lineage>
</organism>
<keyword evidence="2" id="KW-1185">Reference proteome</keyword>
<evidence type="ECO:0000313" key="1">
    <source>
        <dbReference type="EMBL" id="MBW0145463.1"/>
    </source>
</evidence>
<name>A0ABS6V8R6_9SPHN</name>
<comment type="caution">
    <text evidence="1">The sequence shown here is derived from an EMBL/GenBank/DDBJ whole genome shotgun (WGS) entry which is preliminary data.</text>
</comment>
<accession>A0ABS6V8R6</accession>
<dbReference type="Proteomes" id="UP000698028">
    <property type="component" value="Unassembled WGS sequence"/>
</dbReference>
<gene>
    <name evidence="1" type="ORF">KTQ36_09165</name>
</gene>
<dbReference type="RefSeq" id="WP_218633364.1">
    <property type="nucleotide sequence ID" value="NZ_JAHVAH010000001.1"/>
</dbReference>
<evidence type="ECO:0008006" key="3">
    <source>
        <dbReference type="Google" id="ProtNLM"/>
    </source>
</evidence>